<protein>
    <submittedName>
        <fullName evidence="1">Uncharacterized protein</fullName>
    </submittedName>
</protein>
<name>A0AAD9UIA8_RIDPI</name>
<evidence type="ECO:0000313" key="2">
    <source>
        <dbReference type="Proteomes" id="UP001209878"/>
    </source>
</evidence>
<organism evidence="1 2">
    <name type="scientific">Ridgeia piscesae</name>
    <name type="common">Tubeworm</name>
    <dbReference type="NCBI Taxonomy" id="27915"/>
    <lineage>
        <taxon>Eukaryota</taxon>
        <taxon>Metazoa</taxon>
        <taxon>Spiralia</taxon>
        <taxon>Lophotrochozoa</taxon>
        <taxon>Annelida</taxon>
        <taxon>Polychaeta</taxon>
        <taxon>Sedentaria</taxon>
        <taxon>Canalipalpata</taxon>
        <taxon>Sabellida</taxon>
        <taxon>Siboglinidae</taxon>
        <taxon>Ridgeia</taxon>
    </lineage>
</organism>
<keyword evidence="2" id="KW-1185">Reference proteome</keyword>
<sequence length="129" mass="14640">MIYSKCSKNEIRCCAFQVGFTAILKCLQQRGPGCFRSLRVQSSQTSFWLSSLRTRNLVDETIAPFAGAFNSYHLTTRSCPSQENTPHLSRKKGFITMNIVRHCSVTHNSNIGYSSRYESSTHDQHMTLP</sequence>
<dbReference type="Proteomes" id="UP001209878">
    <property type="component" value="Unassembled WGS sequence"/>
</dbReference>
<proteinExistence type="predicted"/>
<comment type="caution">
    <text evidence="1">The sequence shown here is derived from an EMBL/GenBank/DDBJ whole genome shotgun (WGS) entry which is preliminary data.</text>
</comment>
<reference evidence="1" key="1">
    <citation type="journal article" date="2023" name="Mol. Biol. Evol.">
        <title>Third-Generation Sequencing Reveals the Adaptive Role of the Epigenome in Three Deep-Sea Polychaetes.</title>
        <authorList>
            <person name="Perez M."/>
            <person name="Aroh O."/>
            <person name="Sun Y."/>
            <person name="Lan Y."/>
            <person name="Juniper S.K."/>
            <person name="Young C.R."/>
            <person name="Angers B."/>
            <person name="Qian P.Y."/>
        </authorList>
    </citation>
    <scope>NUCLEOTIDE SEQUENCE</scope>
    <source>
        <strain evidence="1">R07B-5</strain>
    </source>
</reference>
<dbReference type="EMBL" id="JAODUO010000085">
    <property type="protein sequence ID" value="KAK2190257.1"/>
    <property type="molecule type" value="Genomic_DNA"/>
</dbReference>
<gene>
    <name evidence="1" type="ORF">NP493_85g05021</name>
</gene>
<evidence type="ECO:0000313" key="1">
    <source>
        <dbReference type="EMBL" id="KAK2190257.1"/>
    </source>
</evidence>
<accession>A0AAD9UIA8</accession>
<dbReference type="AlphaFoldDB" id="A0AAD9UIA8"/>